<sequence>MKEIQRGVPQGSMLGSILFLIYTMDLPSAITHPCLEYCMYADDLQVYVHAIHGFMINPIKSSAMIISSKHSQVDTSQIDNISINNIRVPWVESVKKLGIILDCKLNFEQHVNSIYKKSYYKLKMLYQHKHELNQDTKLNLAKVLVYPHFGYCNSVY</sequence>
<evidence type="ECO:0000259" key="1">
    <source>
        <dbReference type="PROSITE" id="PS50878"/>
    </source>
</evidence>
<dbReference type="InterPro" id="IPR000477">
    <property type="entry name" value="RT_dom"/>
</dbReference>
<accession>A0ABD2P3U9</accession>
<reference evidence="2 3" key="1">
    <citation type="journal article" date="2021" name="BMC Biol.">
        <title>Horizontally acquired antibacterial genes associated with adaptive radiation of ladybird beetles.</title>
        <authorList>
            <person name="Li H.S."/>
            <person name="Tang X.F."/>
            <person name="Huang Y.H."/>
            <person name="Xu Z.Y."/>
            <person name="Chen M.L."/>
            <person name="Du X.Y."/>
            <person name="Qiu B.Y."/>
            <person name="Chen P.T."/>
            <person name="Zhang W."/>
            <person name="Slipinski A."/>
            <person name="Escalona H.E."/>
            <person name="Waterhouse R.M."/>
            <person name="Zwick A."/>
            <person name="Pang H."/>
        </authorList>
    </citation>
    <scope>NUCLEOTIDE SEQUENCE [LARGE SCALE GENOMIC DNA]</scope>
    <source>
        <strain evidence="2">SYSU2018</strain>
    </source>
</reference>
<dbReference type="AlphaFoldDB" id="A0ABD2P3U9"/>
<protein>
    <recommendedName>
        <fullName evidence="1">Reverse transcriptase domain-containing protein</fullName>
    </recommendedName>
</protein>
<dbReference type="Proteomes" id="UP001516400">
    <property type="component" value="Unassembled WGS sequence"/>
</dbReference>
<dbReference type="PANTHER" id="PTHR33332">
    <property type="entry name" value="REVERSE TRANSCRIPTASE DOMAIN-CONTAINING PROTEIN"/>
    <property type="match status" value="1"/>
</dbReference>
<evidence type="ECO:0000313" key="3">
    <source>
        <dbReference type="Proteomes" id="UP001516400"/>
    </source>
</evidence>
<name>A0ABD2P3U9_9CUCU</name>
<evidence type="ECO:0000313" key="2">
    <source>
        <dbReference type="EMBL" id="KAL3285398.1"/>
    </source>
</evidence>
<organism evidence="2 3">
    <name type="scientific">Cryptolaemus montrouzieri</name>
    <dbReference type="NCBI Taxonomy" id="559131"/>
    <lineage>
        <taxon>Eukaryota</taxon>
        <taxon>Metazoa</taxon>
        <taxon>Ecdysozoa</taxon>
        <taxon>Arthropoda</taxon>
        <taxon>Hexapoda</taxon>
        <taxon>Insecta</taxon>
        <taxon>Pterygota</taxon>
        <taxon>Neoptera</taxon>
        <taxon>Endopterygota</taxon>
        <taxon>Coleoptera</taxon>
        <taxon>Polyphaga</taxon>
        <taxon>Cucujiformia</taxon>
        <taxon>Coccinelloidea</taxon>
        <taxon>Coccinellidae</taxon>
        <taxon>Scymninae</taxon>
        <taxon>Scymnini</taxon>
        <taxon>Cryptolaemus</taxon>
    </lineage>
</organism>
<proteinExistence type="predicted"/>
<dbReference type="EMBL" id="JABFTP020000165">
    <property type="protein sequence ID" value="KAL3285398.1"/>
    <property type="molecule type" value="Genomic_DNA"/>
</dbReference>
<feature type="domain" description="Reverse transcriptase" evidence="1">
    <location>
        <begin position="1"/>
        <end position="101"/>
    </location>
</feature>
<comment type="caution">
    <text evidence="2">The sequence shown here is derived from an EMBL/GenBank/DDBJ whole genome shotgun (WGS) entry which is preliminary data.</text>
</comment>
<dbReference type="PROSITE" id="PS50878">
    <property type="entry name" value="RT_POL"/>
    <property type="match status" value="1"/>
</dbReference>
<keyword evidence="3" id="KW-1185">Reference proteome</keyword>
<gene>
    <name evidence="2" type="ORF">HHI36_019502</name>
</gene>